<feature type="compositionally biased region" description="Polar residues" evidence="1">
    <location>
        <begin position="358"/>
        <end position="368"/>
    </location>
</feature>
<dbReference type="PANTHER" id="PTHR39613">
    <property type="entry name" value="ANCHORED CELL WALL PROTEIN, PUTATIVE (AFU_ORTHOLOGUE AFUA_4G08960)-RELATED"/>
    <property type="match status" value="1"/>
</dbReference>
<reference evidence="5 6" key="1">
    <citation type="journal article" date="2018" name="BMC Genomics">
        <title>Genomic evidence for intraspecific hybridization in a clonal and extremely halotolerant yeast.</title>
        <authorList>
            <person name="Gostincar C."/>
            <person name="Stajich J.E."/>
            <person name="Zupancic J."/>
            <person name="Zalar P."/>
            <person name="Gunde-Cimerman N."/>
        </authorList>
    </citation>
    <scope>NUCLEOTIDE SEQUENCE [LARGE SCALE GENOMIC DNA]</scope>
    <source>
        <strain evidence="5 6">EXF-562</strain>
    </source>
</reference>
<dbReference type="Pfam" id="PF09792">
    <property type="entry name" value="But2"/>
    <property type="match status" value="1"/>
</dbReference>
<dbReference type="InterPro" id="IPR054508">
    <property type="entry name" value="PIR1-like_C"/>
</dbReference>
<protein>
    <submittedName>
        <fullName evidence="5">Uncharacterized protein</fullName>
    </submittedName>
</protein>
<feature type="region of interest" description="Disordered" evidence="1">
    <location>
        <begin position="223"/>
        <end position="402"/>
    </location>
</feature>
<accession>A0A3M7HCQ3</accession>
<feature type="domain" description="Ubiquitin 3 binding protein But2 C-terminal" evidence="3">
    <location>
        <begin position="413"/>
        <end position="553"/>
    </location>
</feature>
<feature type="chain" id="PRO_5018303361" evidence="2">
    <location>
        <begin position="17"/>
        <end position="563"/>
    </location>
</feature>
<dbReference type="Pfam" id="PF22799">
    <property type="entry name" value="PIR1-like_C"/>
    <property type="match status" value="1"/>
</dbReference>
<evidence type="ECO:0000256" key="1">
    <source>
        <dbReference type="SAM" id="MobiDB-lite"/>
    </source>
</evidence>
<keyword evidence="2" id="KW-0732">Signal</keyword>
<evidence type="ECO:0000259" key="4">
    <source>
        <dbReference type="Pfam" id="PF22799"/>
    </source>
</evidence>
<name>A0A3M7HCQ3_HORWE</name>
<feature type="signal peptide" evidence="2">
    <location>
        <begin position="1"/>
        <end position="16"/>
    </location>
</feature>
<feature type="compositionally biased region" description="Polar residues" evidence="1">
    <location>
        <begin position="381"/>
        <end position="390"/>
    </location>
</feature>
<evidence type="ECO:0000313" key="5">
    <source>
        <dbReference type="EMBL" id="RMZ10662.1"/>
    </source>
</evidence>
<dbReference type="InterPro" id="IPR018620">
    <property type="entry name" value="Ubiquitin3-bd_protein_But2_C"/>
</dbReference>
<evidence type="ECO:0000256" key="2">
    <source>
        <dbReference type="SAM" id="SignalP"/>
    </source>
</evidence>
<dbReference type="Proteomes" id="UP000280598">
    <property type="component" value="Unassembled WGS sequence"/>
</dbReference>
<dbReference type="PANTHER" id="PTHR39613:SF1">
    <property type="entry name" value="ANCHORED CELL WALL PROTEIN, PUTATIVE (AFU_ORTHOLOGUE AFUA_4G08960)-RELATED"/>
    <property type="match status" value="1"/>
</dbReference>
<organism evidence="5 6">
    <name type="scientific">Hortaea werneckii</name>
    <name type="common">Black yeast</name>
    <name type="synonym">Cladosporium werneckii</name>
    <dbReference type="NCBI Taxonomy" id="91943"/>
    <lineage>
        <taxon>Eukaryota</taxon>
        <taxon>Fungi</taxon>
        <taxon>Dikarya</taxon>
        <taxon>Ascomycota</taxon>
        <taxon>Pezizomycotina</taxon>
        <taxon>Dothideomycetes</taxon>
        <taxon>Dothideomycetidae</taxon>
        <taxon>Mycosphaerellales</taxon>
        <taxon>Teratosphaeriaceae</taxon>
        <taxon>Hortaea</taxon>
    </lineage>
</organism>
<dbReference type="EMBL" id="QWIS01000061">
    <property type="protein sequence ID" value="RMZ10662.1"/>
    <property type="molecule type" value="Genomic_DNA"/>
</dbReference>
<comment type="caution">
    <text evidence="5">The sequence shown here is derived from an EMBL/GenBank/DDBJ whole genome shotgun (WGS) entry which is preliminary data.</text>
</comment>
<sequence>MHAAIAAAGLVLGASGAVLPRQEGCCFSLTASGGQSGTLWQLSDGQNRIGGGGGDDAQYCISSDGTITDGSGRGCILTPPTTQFQCDTGATPDSGFSVSSNGQLQHNGDDTFYACPADENEYNVYTQKVDGQDKCTKITLNTGGQCQGNGGGNGAGNGGGNGGNQGSTASQGTTAAPSKSKGGYGGESSAPAETTTYACNPAHSYPNGASCVSTGGSLTLVTPTTEATAPGASKSKGGYGGGKGSTPAVTTTAYETQTKSYEQPAKSTESEDYGDKTTKSYEQPAKSTESMDYGEKTTKSYEQPAKSTESMDYGDKTTKSYEQPAKSTESMDYGDKTTKSYEQPAKTTESKTYGGDMSTKSYEQPAKTTETEGNDEGGKTATATQPSGTDSGNGGNGGNGKACATTLNEGSYETPHLIVPVNKDSPDESYGTSYFGQVNSTTSSIFNFDIPYSYEGKTCSVVFLFPKKEDLATANYDYSGSGSMSCDKLESAATEQTTYNSVPKVSSHLNDLELESGNSYVVSTGSCKAGQKVSYQLSSEDGMALNFFEDWNPSPLGLFMTVC</sequence>
<evidence type="ECO:0000259" key="3">
    <source>
        <dbReference type="Pfam" id="PF09792"/>
    </source>
</evidence>
<feature type="domain" description="Cell wall mannoprotein PIR1-like C-terminal" evidence="4">
    <location>
        <begin position="65"/>
        <end position="138"/>
    </location>
</feature>
<feature type="compositionally biased region" description="Polar residues" evidence="1">
    <location>
        <begin position="247"/>
        <end position="267"/>
    </location>
</feature>
<feature type="region of interest" description="Disordered" evidence="1">
    <location>
        <begin position="157"/>
        <end position="192"/>
    </location>
</feature>
<evidence type="ECO:0000313" key="6">
    <source>
        <dbReference type="Proteomes" id="UP000280598"/>
    </source>
</evidence>
<dbReference type="AlphaFoldDB" id="A0A3M7HCQ3"/>
<proteinExistence type="predicted"/>
<dbReference type="VEuPathDB" id="FungiDB:BTJ68_14531"/>
<feature type="compositionally biased region" description="Low complexity" evidence="1">
    <location>
        <begin position="166"/>
        <end position="181"/>
    </location>
</feature>
<feature type="compositionally biased region" description="Gly residues" evidence="1">
    <location>
        <begin position="391"/>
        <end position="400"/>
    </location>
</feature>
<gene>
    <name evidence="5" type="ORF">D0860_03758</name>
</gene>